<dbReference type="EMBL" id="BPQB01000017">
    <property type="protein sequence ID" value="GJE90482.1"/>
    <property type="molecule type" value="Genomic_DNA"/>
</dbReference>
<dbReference type="AlphaFoldDB" id="A0A9P3G9E3"/>
<evidence type="ECO:0000313" key="2">
    <source>
        <dbReference type="Proteomes" id="UP000703269"/>
    </source>
</evidence>
<dbReference type="Proteomes" id="UP000703269">
    <property type="component" value="Unassembled WGS sequence"/>
</dbReference>
<proteinExistence type="predicted"/>
<protein>
    <submittedName>
        <fullName evidence="1">Uncharacterized protein</fullName>
    </submittedName>
</protein>
<comment type="caution">
    <text evidence="1">The sequence shown here is derived from an EMBL/GenBank/DDBJ whole genome shotgun (WGS) entry which is preliminary data.</text>
</comment>
<keyword evidence="2" id="KW-1185">Reference proteome</keyword>
<organism evidence="1 2">
    <name type="scientific">Phanerochaete sordida</name>
    <dbReference type="NCBI Taxonomy" id="48140"/>
    <lineage>
        <taxon>Eukaryota</taxon>
        <taxon>Fungi</taxon>
        <taxon>Dikarya</taxon>
        <taxon>Basidiomycota</taxon>
        <taxon>Agaricomycotina</taxon>
        <taxon>Agaricomycetes</taxon>
        <taxon>Polyporales</taxon>
        <taxon>Phanerochaetaceae</taxon>
        <taxon>Phanerochaete</taxon>
    </lineage>
</organism>
<gene>
    <name evidence="1" type="ORF">PsYK624_066190</name>
</gene>
<evidence type="ECO:0000313" key="1">
    <source>
        <dbReference type="EMBL" id="GJE90482.1"/>
    </source>
</evidence>
<name>A0A9P3G9E3_9APHY</name>
<sequence length="71" mass="7660">MATSNIRSTGLRTVVTQSSAPWSSESDCRLAECSSQTSQCYTSAVSQISRVWTCQATPVNGHGRAQLIPRL</sequence>
<reference evidence="1 2" key="1">
    <citation type="submission" date="2021-08" db="EMBL/GenBank/DDBJ databases">
        <title>Draft Genome Sequence of Phanerochaete sordida strain YK-624.</title>
        <authorList>
            <person name="Mori T."/>
            <person name="Dohra H."/>
            <person name="Suzuki T."/>
            <person name="Kawagishi H."/>
            <person name="Hirai H."/>
        </authorList>
    </citation>
    <scope>NUCLEOTIDE SEQUENCE [LARGE SCALE GENOMIC DNA]</scope>
    <source>
        <strain evidence="1 2">YK-624</strain>
    </source>
</reference>
<accession>A0A9P3G9E3</accession>